<proteinExistence type="predicted"/>
<organism evidence="1 2">
    <name type="scientific">Clostridium uliginosum</name>
    <dbReference type="NCBI Taxonomy" id="119641"/>
    <lineage>
        <taxon>Bacteria</taxon>
        <taxon>Bacillati</taxon>
        <taxon>Bacillota</taxon>
        <taxon>Clostridia</taxon>
        <taxon>Eubacteriales</taxon>
        <taxon>Clostridiaceae</taxon>
        <taxon>Clostridium</taxon>
    </lineage>
</organism>
<gene>
    <name evidence="1" type="ORF">SAMN05421842_1601</name>
</gene>
<dbReference type="GO" id="GO:0004252">
    <property type="term" value="F:serine-type endopeptidase activity"/>
    <property type="evidence" value="ECO:0007669"/>
    <property type="project" value="InterPro"/>
</dbReference>
<dbReference type="Gene3D" id="3.40.50.200">
    <property type="entry name" value="Peptidase S8/S53 domain"/>
    <property type="match status" value="1"/>
</dbReference>
<dbReference type="EMBL" id="FOMG01000060">
    <property type="protein sequence ID" value="SFD49462.1"/>
    <property type="molecule type" value="Genomic_DNA"/>
</dbReference>
<dbReference type="InterPro" id="IPR036852">
    <property type="entry name" value="Peptidase_S8/S53_dom_sf"/>
</dbReference>
<name>A0A1I1SSZ7_9CLOT</name>
<dbReference type="Proteomes" id="UP000199263">
    <property type="component" value="Unassembled WGS sequence"/>
</dbReference>
<protein>
    <submittedName>
        <fullName evidence="1">Uncharacterized protein</fullName>
    </submittedName>
</protein>
<sequence>ATKVKTYLIGGALKREGDIYPNPQWGYGMVNLKGIFDNIRLKINEFRRNDDIVIEKPMDENEYYVGNLFIRLPK</sequence>
<dbReference type="STRING" id="119641.SAMN05421842_1601"/>
<reference evidence="1 2" key="1">
    <citation type="submission" date="2016-10" db="EMBL/GenBank/DDBJ databases">
        <authorList>
            <person name="de Groot N.N."/>
        </authorList>
    </citation>
    <scope>NUCLEOTIDE SEQUENCE [LARGE SCALE GENOMIC DNA]</scope>
    <source>
        <strain evidence="1 2">DSM 12992</strain>
    </source>
</reference>
<dbReference type="GO" id="GO:0006508">
    <property type="term" value="P:proteolysis"/>
    <property type="evidence" value="ECO:0007669"/>
    <property type="project" value="InterPro"/>
</dbReference>
<evidence type="ECO:0000313" key="1">
    <source>
        <dbReference type="EMBL" id="SFD49462.1"/>
    </source>
</evidence>
<keyword evidence="2" id="KW-1185">Reference proteome</keyword>
<dbReference type="AlphaFoldDB" id="A0A1I1SSZ7"/>
<dbReference type="RefSeq" id="WP_175560027.1">
    <property type="nucleotide sequence ID" value="NZ_FOMG01000060.1"/>
</dbReference>
<feature type="non-terminal residue" evidence="1">
    <location>
        <position position="1"/>
    </location>
</feature>
<evidence type="ECO:0000313" key="2">
    <source>
        <dbReference type="Proteomes" id="UP000199263"/>
    </source>
</evidence>
<accession>A0A1I1SSZ7</accession>